<dbReference type="EMBL" id="CAJNOE010000163">
    <property type="protein sequence ID" value="CAF0997624.1"/>
    <property type="molecule type" value="Genomic_DNA"/>
</dbReference>
<gene>
    <name evidence="1" type="ORF">IZO911_LOCUS17459</name>
</gene>
<evidence type="ECO:0000313" key="2">
    <source>
        <dbReference type="Proteomes" id="UP000663860"/>
    </source>
</evidence>
<accession>A0A814GKP2</accession>
<dbReference type="AlphaFoldDB" id="A0A814GKP2"/>
<protein>
    <submittedName>
        <fullName evidence="1">Uncharacterized protein</fullName>
    </submittedName>
</protein>
<evidence type="ECO:0000313" key="1">
    <source>
        <dbReference type="EMBL" id="CAF0997624.1"/>
    </source>
</evidence>
<proteinExistence type="predicted"/>
<organism evidence="1 2">
    <name type="scientific">Adineta steineri</name>
    <dbReference type="NCBI Taxonomy" id="433720"/>
    <lineage>
        <taxon>Eukaryota</taxon>
        <taxon>Metazoa</taxon>
        <taxon>Spiralia</taxon>
        <taxon>Gnathifera</taxon>
        <taxon>Rotifera</taxon>
        <taxon>Eurotatoria</taxon>
        <taxon>Bdelloidea</taxon>
        <taxon>Adinetida</taxon>
        <taxon>Adinetidae</taxon>
        <taxon>Adineta</taxon>
    </lineage>
</organism>
<dbReference type="Proteomes" id="UP000663860">
    <property type="component" value="Unassembled WGS sequence"/>
</dbReference>
<comment type="caution">
    <text evidence="1">The sequence shown here is derived from an EMBL/GenBank/DDBJ whole genome shotgun (WGS) entry which is preliminary data.</text>
</comment>
<name>A0A814GKP2_9BILA</name>
<reference evidence="1" key="1">
    <citation type="submission" date="2021-02" db="EMBL/GenBank/DDBJ databases">
        <authorList>
            <person name="Nowell W R."/>
        </authorList>
    </citation>
    <scope>NUCLEOTIDE SEQUENCE</scope>
</reference>
<sequence length="437" mass="49010">MSFTIPSNEVITDALGDISQLPDDMKMAVTSRIEKSFKPIPEPEGGDWLAQHEESGQTMKSFQINLSKAAPHGTHNTIYIQPIGSFDHPSHAENTSHANTTRLCRNNCKLSSVAFQPSFTFPSDCGSISAFYGCRVEINVNYTRHTFAVTFSGYTENSNEMFEVDYDYFVDEGLNLHFYRNLFDSTVIFTCLTDDHCTDEYASIVIQRLIDSESILYELLPLYLDKSLANRTITCVNGTNDEVLCYGGYCESMFQETITDWSFHDCVYPAESIVLSTTELTSLTAFFFQYEPENPSIEQVNDHKMVLLCNVDLCNSMETRNRGKLILDRYNEAAFSIFKSNTTTTTMTSLSSTTTTIPQTTSPTSIYSSSSPGLFTSAALTTSSTDENILSSSKVLRDLSENEQTFSLLAQEKSNFTVPYILIRFGMILNKARKTHS</sequence>